<feature type="non-terminal residue" evidence="1">
    <location>
        <position position="72"/>
    </location>
</feature>
<comment type="caution">
    <text evidence="1">The sequence shown here is derived from an EMBL/GenBank/DDBJ whole genome shotgun (WGS) entry which is preliminary data.</text>
</comment>
<protein>
    <submittedName>
        <fullName evidence="1">Uncharacterized protein</fullName>
    </submittedName>
</protein>
<evidence type="ECO:0000313" key="1">
    <source>
        <dbReference type="EMBL" id="OWK09039.1"/>
    </source>
</evidence>
<proteinExistence type="predicted"/>
<sequence>TGLEAQQVWQLLSQSNCHRNRRRLLSLVVSASHSCYYLQSRDMASPVSEVEAKVDGRARQIQWNRNTWSTGQ</sequence>
<dbReference type="Proteomes" id="UP000242450">
    <property type="component" value="Chromosome 13"/>
</dbReference>
<keyword evidence="2" id="KW-1185">Reference proteome</keyword>
<dbReference type="AlphaFoldDB" id="A0A212CSQ3"/>
<dbReference type="EMBL" id="MKHE01000013">
    <property type="protein sequence ID" value="OWK09039.1"/>
    <property type="molecule type" value="Genomic_DNA"/>
</dbReference>
<gene>
    <name evidence="1" type="ORF">Celaphus_00015326</name>
</gene>
<accession>A0A212CSQ3</accession>
<organism evidence="1 2">
    <name type="scientific">Cervus elaphus hippelaphus</name>
    <name type="common">European red deer</name>
    <dbReference type="NCBI Taxonomy" id="46360"/>
    <lineage>
        <taxon>Eukaryota</taxon>
        <taxon>Metazoa</taxon>
        <taxon>Chordata</taxon>
        <taxon>Craniata</taxon>
        <taxon>Vertebrata</taxon>
        <taxon>Euteleostomi</taxon>
        <taxon>Mammalia</taxon>
        <taxon>Eutheria</taxon>
        <taxon>Laurasiatheria</taxon>
        <taxon>Artiodactyla</taxon>
        <taxon>Ruminantia</taxon>
        <taxon>Pecora</taxon>
        <taxon>Cervidae</taxon>
        <taxon>Cervinae</taxon>
        <taxon>Cervus</taxon>
    </lineage>
</organism>
<name>A0A212CSQ3_CEREH</name>
<evidence type="ECO:0000313" key="2">
    <source>
        <dbReference type="Proteomes" id="UP000242450"/>
    </source>
</evidence>
<reference evidence="1 2" key="1">
    <citation type="journal article" date="2018" name="Mol. Genet. Genomics">
        <title>The red deer Cervus elaphus genome CerEla1.0: sequencing, annotating, genes, and chromosomes.</title>
        <authorList>
            <person name="Bana N.A."/>
            <person name="Nyiri A."/>
            <person name="Nagy J."/>
            <person name="Frank K."/>
            <person name="Nagy T."/>
            <person name="Steger V."/>
            <person name="Schiller M."/>
            <person name="Lakatos P."/>
            <person name="Sugar L."/>
            <person name="Horn P."/>
            <person name="Barta E."/>
            <person name="Orosz L."/>
        </authorList>
    </citation>
    <scope>NUCLEOTIDE SEQUENCE [LARGE SCALE GENOMIC DNA]</scope>
    <source>
        <strain evidence="1">Hungarian</strain>
    </source>
</reference>
<feature type="non-terminal residue" evidence="1">
    <location>
        <position position="1"/>
    </location>
</feature>